<dbReference type="GO" id="GO:0009306">
    <property type="term" value="P:protein secretion"/>
    <property type="evidence" value="ECO:0007669"/>
    <property type="project" value="InterPro"/>
</dbReference>
<protein>
    <recommendedName>
        <fullName evidence="4">ESX-1 secretion-associated protein</fullName>
    </recommendedName>
</protein>
<keyword evidence="3" id="KW-1185">Reference proteome</keyword>
<dbReference type="RefSeq" id="WP_211601570.1">
    <property type="nucleotide sequence ID" value="NZ_JAGSNF010000003.1"/>
</dbReference>
<feature type="region of interest" description="Disordered" evidence="1">
    <location>
        <begin position="1"/>
        <end position="20"/>
    </location>
</feature>
<dbReference type="EMBL" id="JAGSNF010000003">
    <property type="protein sequence ID" value="MBR7742439.1"/>
    <property type="molecule type" value="Genomic_DNA"/>
</dbReference>
<evidence type="ECO:0000256" key="1">
    <source>
        <dbReference type="SAM" id="MobiDB-lite"/>
    </source>
</evidence>
<dbReference type="AlphaFoldDB" id="A0A941D5E4"/>
<evidence type="ECO:0000313" key="2">
    <source>
        <dbReference type="EMBL" id="MBR7742439.1"/>
    </source>
</evidence>
<dbReference type="Pfam" id="PF10824">
    <property type="entry name" value="T7SS_ESX_EspC"/>
    <property type="match status" value="1"/>
</dbReference>
<name>A0A941D5E4_9MICO</name>
<gene>
    <name evidence="2" type="ORF">KC207_03940</name>
</gene>
<dbReference type="InterPro" id="IPR022536">
    <property type="entry name" value="EspC"/>
</dbReference>
<evidence type="ECO:0008006" key="4">
    <source>
        <dbReference type="Google" id="ProtNLM"/>
    </source>
</evidence>
<organism evidence="2 3">
    <name type="scientific">Phycicoccus avicenniae</name>
    <dbReference type="NCBI Taxonomy" id="2828860"/>
    <lineage>
        <taxon>Bacteria</taxon>
        <taxon>Bacillati</taxon>
        <taxon>Actinomycetota</taxon>
        <taxon>Actinomycetes</taxon>
        <taxon>Micrococcales</taxon>
        <taxon>Intrasporangiaceae</taxon>
        <taxon>Phycicoccus</taxon>
    </lineage>
</organism>
<dbReference type="Proteomes" id="UP000677016">
    <property type="component" value="Unassembled WGS sequence"/>
</dbReference>
<comment type="caution">
    <text evidence="2">The sequence shown here is derived from an EMBL/GenBank/DDBJ whole genome shotgun (WGS) entry which is preliminary data.</text>
</comment>
<accession>A0A941D5E4</accession>
<reference evidence="2" key="1">
    <citation type="submission" date="2021-04" db="EMBL/GenBank/DDBJ databases">
        <title>Phycicoccus avicenniae sp. nov., a novel endophytic actinomycetes isolated from branch of Avicennia mariana.</title>
        <authorList>
            <person name="Tuo L."/>
        </authorList>
    </citation>
    <scope>NUCLEOTIDE SEQUENCE</scope>
    <source>
        <strain evidence="2">BSK3Z-2</strain>
    </source>
</reference>
<proteinExistence type="predicted"/>
<evidence type="ECO:0000313" key="3">
    <source>
        <dbReference type="Proteomes" id="UP000677016"/>
    </source>
</evidence>
<sequence length="116" mass="12592">MARATEGGRGSGSGERFSVQPQSLATFAKALDELETDADNARSYALSHADVRVTGGGLMARLGDATIHVDDDLERLFRRLGQIAGRAASEIRASRDTYRSLDAQTAQELDSTYWSR</sequence>